<name>V3ZHF7_LOTGI</name>
<dbReference type="PROSITE" id="PS51723">
    <property type="entry name" value="PEPTIDASE_M60"/>
    <property type="match status" value="1"/>
</dbReference>
<dbReference type="Pfam" id="PF13402">
    <property type="entry name" value="Peptidase_M60"/>
    <property type="match status" value="1"/>
</dbReference>
<feature type="domain" description="Peptidase M60" evidence="1">
    <location>
        <begin position="320"/>
        <end position="621"/>
    </location>
</feature>
<dbReference type="InterPro" id="IPR035423">
    <property type="entry name" value="M60-like_N"/>
</dbReference>
<gene>
    <name evidence="2" type="ORF">LOTGIDRAFT_236481</name>
</gene>
<dbReference type="HOGENOM" id="CLU_022505_0_0_1"/>
<dbReference type="Gene3D" id="1.10.390.30">
    <property type="entry name" value="Peptidase M60, enhancin-like domain 3"/>
    <property type="match status" value="1"/>
</dbReference>
<protein>
    <recommendedName>
        <fullName evidence="1">Peptidase M60 domain-containing protein</fullName>
    </recommendedName>
</protein>
<dbReference type="PANTHER" id="PTHR15730">
    <property type="entry name" value="EXPERIMENTAL AUTOIMMUNE PROSTATITIS ANTIGEN 2-RELATED"/>
    <property type="match status" value="1"/>
</dbReference>
<dbReference type="Gene3D" id="3.40.390.80">
    <property type="entry name" value="Peptidase M60, enhancin-like domain 2"/>
    <property type="match status" value="1"/>
</dbReference>
<dbReference type="InterPro" id="IPR051244">
    <property type="entry name" value="TCAF"/>
</dbReference>
<dbReference type="Gene3D" id="2.60.120.1250">
    <property type="entry name" value="Peptidase M60, enhancin-like domain 1"/>
    <property type="match status" value="1"/>
</dbReference>
<keyword evidence="3" id="KW-1185">Reference proteome</keyword>
<sequence length="741" mass="84050">MVDVRDELGEKWREEILKDVSVLPEIGCVPSTLVVLGDESRPILSNPQQKHVWIAVGELGRGRIAVVGHGGYITKINTTSGHTNPEIKHFNDNLKSWLVRSENVDMKEMKNFKNLTPESLKNAKIVICTGESNANVTDKEILEYIQNGGALLHAVCAWGWLQIRNTKNIHDIPLYEVLEEVGIIYTKGYFWLPKSGLHIAISKASESQHVIHALDHTHLDNCCSTLSQINDCPVKVLQSVMKKSGEKVHKIISEKEHECIPSEKRPVSSSIGKSVMFLHDVLAKTGNGYKKMPGIDLFPGDFTEDPPLSDGRIIIESEIPAAHPTGFYVRAGEEVELEIVTEESLNCGWEIQIGCHSDHLQTSNAMKRWPIITEKQKITQKNLKMKTPIGGLMYVWSPKMASKIIINVKNAIESPLFDLTQPETIINWKTNRQAPGLWADLGGHHIVFTLPAKSVGDLEDPTAVLESWDRVVCAHHHLRGTDPNSQRREWIVADVQPSCGYMHSGYPIVTHLDVADPSKSSFLLNNKTLLESGNWGLFHELGHNMQKPTWTFRGTGEVTCNIFTLHAMDVIAQKSPWIHSWLEGKVPKARQFIRSSAGFSKWQSDPGIALFVYAQLYNQFGWSVYKKTFRQYEEQDMPPQLKTEEEKIDYWFETMSKFSEYNLAPLADLWSIPLSDTCREQLKVFPSFLPDDEITQGVPEKVEELEKKYPKLVRKIRPPCDQFEEQILCRRKWSVLVNKSK</sequence>
<dbReference type="InterPro" id="IPR031161">
    <property type="entry name" value="Peptidase_M60_dom"/>
</dbReference>
<dbReference type="AlphaFoldDB" id="V3ZHF7"/>
<evidence type="ECO:0000313" key="3">
    <source>
        <dbReference type="Proteomes" id="UP000030746"/>
    </source>
</evidence>
<evidence type="ECO:0000313" key="2">
    <source>
        <dbReference type="EMBL" id="ESO83632.1"/>
    </source>
</evidence>
<dbReference type="RefSeq" id="XP_009065661.1">
    <property type="nucleotide sequence ID" value="XM_009067413.1"/>
</dbReference>
<dbReference type="Pfam" id="PF17291">
    <property type="entry name" value="M60-like_N"/>
    <property type="match status" value="1"/>
</dbReference>
<accession>V3ZHF7</accession>
<dbReference type="CTD" id="20250166"/>
<proteinExistence type="predicted"/>
<dbReference type="KEGG" id="lgi:LOTGIDRAFT_236481"/>
<dbReference type="EMBL" id="KB203629">
    <property type="protein sequence ID" value="ESO83632.1"/>
    <property type="molecule type" value="Genomic_DNA"/>
</dbReference>
<organism evidence="2 3">
    <name type="scientific">Lottia gigantea</name>
    <name type="common">Giant owl limpet</name>
    <dbReference type="NCBI Taxonomy" id="225164"/>
    <lineage>
        <taxon>Eukaryota</taxon>
        <taxon>Metazoa</taxon>
        <taxon>Spiralia</taxon>
        <taxon>Lophotrochozoa</taxon>
        <taxon>Mollusca</taxon>
        <taxon>Gastropoda</taxon>
        <taxon>Patellogastropoda</taxon>
        <taxon>Lottioidea</taxon>
        <taxon>Lottiidae</taxon>
        <taxon>Lottia</taxon>
    </lineage>
</organism>
<dbReference type="PANTHER" id="PTHR15730:SF5">
    <property type="entry name" value="SI:CH211-210B2.2-RELATED"/>
    <property type="match status" value="1"/>
</dbReference>
<reference evidence="2 3" key="1">
    <citation type="journal article" date="2013" name="Nature">
        <title>Insights into bilaterian evolution from three spiralian genomes.</title>
        <authorList>
            <person name="Simakov O."/>
            <person name="Marletaz F."/>
            <person name="Cho S.J."/>
            <person name="Edsinger-Gonzales E."/>
            <person name="Havlak P."/>
            <person name="Hellsten U."/>
            <person name="Kuo D.H."/>
            <person name="Larsson T."/>
            <person name="Lv J."/>
            <person name="Arendt D."/>
            <person name="Savage R."/>
            <person name="Osoegawa K."/>
            <person name="de Jong P."/>
            <person name="Grimwood J."/>
            <person name="Chapman J.A."/>
            <person name="Shapiro H."/>
            <person name="Aerts A."/>
            <person name="Otillar R.P."/>
            <person name="Terry A.Y."/>
            <person name="Boore J.L."/>
            <person name="Grigoriev I.V."/>
            <person name="Lindberg D.R."/>
            <person name="Seaver E.C."/>
            <person name="Weisblat D.A."/>
            <person name="Putnam N.H."/>
            <person name="Rokhsar D.S."/>
        </authorList>
    </citation>
    <scope>NUCLEOTIDE SEQUENCE [LARGE SCALE GENOMIC DNA]</scope>
</reference>
<dbReference type="SMART" id="SM01276">
    <property type="entry name" value="M60-like"/>
    <property type="match status" value="1"/>
</dbReference>
<dbReference type="Proteomes" id="UP000030746">
    <property type="component" value="Unassembled WGS sequence"/>
</dbReference>
<dbReference type="InterPro" id="IPR042279">
    <property type="entry name" value="Pep_M60_3"/>
</dbReference>
<dbReference type="GeneID" id="20250166"/>
<evidence type="ECO:0000259" key="1">
    <source>
        <dbReference type="PROSITE" id="PS51723"/>
    </source>
</evidence>
<dbReference type="OrthoDB" id="10260387at2759"/>
<dbReference type="OMA" id="GSQAWWW"/>